<protein>
    <recommendedName>
        <fullName evidence="2">Carbonic anhydrase</fullName>
    </recommendedName>
</protein>
<sequence>MSCKDKPFYQFVPRRATILVLSCIDYRLIDNTMKFLESACHTNNFDFTTLAGASLGFNQNKYGCWNQTFIQHVELAIQLHKINKIIVIDHMDCGAYKLFYPGIEDNSHEERSLHIENIKKFVDELKKIFPQLGYDGYIINLGGDVERISIG</sequence>
<dbReference type="EMBL" id="MN739364">
    <property type="protein sequence ID" value="QHT01109.1"/>
    <property type="molecule type" value="Genomic_DNA"/>
</dbReference>
<dbReference type="InterPro" id="IPR036874">
    <property type="entry name" value="Carbonic_anhydrase_sf"/>
</dbReference>
<dbReference type="Pfam" id="PF20393">
    <property type="entry name" value="Pro_CA_2"/>
    <property type="match status" value="1"/>
</dbReference>
<accession>A0A6C0CBR2</accession>
<dbReference type="AlphaFoldDB" id="A0A6C0CBR2"/>
<evidence type="ECO:0008006" key="2">
    <source>
        <dbReference type="Google" id="ProtNLM"/>
    </source>
</evidence>
<dbReference type="GO" id="GO:0004089">
    <property type="term" value="F:carbonate dehydratase activity"/>
    <property type="evidence" value="ECO:0007669"/>
    <property type="project" value="InterPro"/>
</dbReference>
<dbReference type="GO" id="GO:0008270">
    <property type="term" value="F:zinc ion binding"/>
    <property type="evidence" value="ECO:0007669"/>
    <property type="project" value="InterPro"/>
</dbReference>
<dbReference type="Gene3D" id="3.40.1050.10">
    <property type="entry name" value="Carbonic anhydrase"/>
    <property type="match status" value="1"/>
</dbReference>
<evidence type="ECO:0000313" key="1">
    <source>
        <dbReference type="EMBL" id="QHT01109.1"/>
    </source>
</evidence>
<dbReference type="SUPFAM" id="SSF53056">
    <property type="entry name" value="beta-carbonic anhydrase, cab"/>
    <property type="match status" value="1"/>
</dbReference>
<proteinExistence type="predicted"/>
<dbReference type="InterPro" id="IPR046871">
    <property type="entry name" value="Pro_CA_2"/>
</dbReference>
<name>A0A6C0CBR2_9ZZZZ</name>
<reference evidence="1" key="1">
    <citation type="journal article" date="2020" name="Nature">
        <title>Giant virus diversity and host interactions through global metagenomics.</title>
        <authorList>
            <person name="Schulz F."/>
            <person name="Roux S."/>
            <person name="Paez-Espino D."/>
            <person name="Jungbluth S."/>
            <person name="Walsh D.A."/>
            <person name="Denef V.J."/>
            <person name="McMahon K.D."/>
            <person name="Konstantinidis K.T."/>
            <person name="Eloe-Fadrosh E.A."/>
            <person name="Kyrpides N.C."/>
            <person name="Woyke T."/>
        </authorList>
    </citation>
    <scope>NUCLEOTIDE SEQUENCE</scope>
    <source>
        <strain evidence="1">GVMAG-M-3300020192-26</strain>
    </source>
</reference>
<organism evidence="1">
    <name type="scientific">viral metagenome</name>
    <dbReference type="NCBI Taxonomy" id="1070528"/>
    <lineage>
        <taxon>unclassified sequences</taxon>
        <taxon>metagenomes</taxon>
        <taxon>organismal metagenomes</taxon>
    </lineage>
</organism>